<dbReference type="EMBL" id="FXTO01000015">
    <property type="protein sequence ID" value="SMO79979.1"/>
    <property type="molecule type" value="Genomic_DNA"/>
</dbReference>
<evidence type="ECO:0000313" key="2">
    <source>
        <dbReference type="Proteomes" id="UP000316030"/>
    </source>
</evidence>
<dbReference type="SUPFAM" id="SSF53335">
    <property type="entry name" value="S-adenosyl-L-methionine-dependent methyltransferases"/>
    <property type="match status" value="1"/>
</dbReference>
<dbReference type="GO" id="GO:0008168">
    <property type="term" value="F:methyltransferase activity"/>
    <property type="evidence" value="ECO:0007669"/>
    <property type="project" value="UniProtKB-KW"/>
</dbReference>
<evidence type="ECO:0000313" key="1">
    <source>
        <dbReference type="EMBL" id="SMO79979.1"/>
    </source>
</evidence>
<dbReference type="Proteomes" id="UP000316030">
    <property type="component" value="Unassembled WGS sequence"/>
</dbReference>
<keyword evidence="1" id="KW-0808">Transferase</keyword>
<accession>A0A521E7U2</accession>
<dbReference type="OrthoDB" id="9801609at2"/>
<dbReference type="InterPro" id="IPR029063">
    <property type="entry name" value="SAM-dependent_MTases_sf"/>
</dbReference>
<reference evidence="1 2" key="1">
    <citation type="submission" date="2017-05" db="EMBL/GenBank/DDBJ databases">
        <authorList>
            <person name="Varghese N."/>
            <person name="Submissions S."/>
        </authorList>
    </citation>
    <scope>NUCLEOTIDE SEQUENCE [LARGE SCALE GENOMIC DNA]</scope>
    <source>
        <strain evidence="1 2">DSM 29506</strain>
    </source>
</reference>
<protein>
    <submittedName>
        <fullName evidence="1">O-antigen chain-terminating methyltransferase</fullName>
    </submittedName>
</protein>
<sequence>MKPLKRLERYITAFFKLGRTEWMAKQSFRMFGDVEKRLDHAEGHGRSLQHSIDELRGQLEWLKHDLDKRVSIEAGRASGENAALARSISDITRRLDTYFAIAPAHSASPTTTIHTPHSALTAEGFSSFKDTFYYRLEQKYRGSREEIANRLRVYLPDVEAAIARTDGMPALDIGCGRGEWLELLKHMDIDAKGIDINAAQLEDARTQDLNVELADVFDFLSAATDNSLSVISAHHVIEHLPFDMVAWITREAMRVLAPGGLLLFETPNTRNILVGATTFHTDPTHLKPMPEQVLGVLFETAGYHPVDIRQLSPHERLDEFLANPDFNDELAFLLFGPQDLAILGTKPCKE</sequence>
<keyword evidence="1" id="KW-0489">Methyltransferase</keyword>
<gene>
    <name evidence="1" type="ORF">SAMN06265173_1153</name>
</gene>
<keyword evidence="2" id="KW-1185">Reference proteome</keyword>
<name>A0A521E7U2_9RHOB</name>
<dbReference type="Pfam" id="PF13489">
    <property type="entry name" value="Methyltransf_23"/>
    <property type="match status" value="1"/>
</dbReference>
<dbReference type="PANTHER" id="PTHR43861">
    <property type="entry name" value="TRANS-ACONITATE 2-METHYLTRANSFERASE-RELATED"/>
    <property type="match status" value="1"/>
</dbReference>
<dbReference type="Gene3D" id="3.40.50.150">
    <property type="entry name" value="Vaccinia Virus protein VP39"/>
    <property type="match status" value="1"/>
</dbReference>
<dbReference type="AlphaFoldDB" id="A0A521E7U2"/>
<proteinExistence type="predicted"/>
<dbReference type="GO" id="GO:0032259">
    <property type="term" value="P:methylation"/>
    <property type="evidence" value="ECO:0007669"/>
    <property type="project" value="UniProtKB-KW"/>
</dbReference>
<dbReference type="RefSeq" id="WP_142493724.1">
    <property type="nucleotide sequence ID" value="NZ_FXTO01000015.1"/>
</dbReference>
<dbReference type="CDD" id="cd02440">
    <property type="entry name" value="AdoMet_MTases"/>
    <property type="match status" value="1"/>
</dbReference>
<organism evidence="1 2">
    <name type="scientific">Thalassovita litoralis</name>
    <dbReference type="NCBI Taxonomy" id="1010611"/>
    <lineage>
        <taxon>Bacteria</taxon>
        <taxon>Pseudomonadati</taxon>
        <taxon>Pseudomonadota</taxon>
        <taxon>Alphaproteobacteria</taxon>
        <taxon>Rhodobacterales</taxon>
        <taxon>Roseobacteraceae</taxon>
        <taxon>Thalassovita</taxon>
    </lineage>
</organism>